<accession>A0A7I7U608</accession>
<dbReference type="InterPro" id="IPR032026">
    <property type="entry name" value="Ad_Cy_reg"/>
</dbReference>
<protein>
    <submittedName>
        <fullName evidence="3">Adenylate/guanylate cyclase domain-containing protein</fullName>
    </submittedName>
</protein>
<dbReference type="Proteomes" id="UP000466554">
    <property type="component" value="Chromosome"/>
</dbReference>
<evidence type="ECO:0000313" key="4">
    <source>
        <dbReference type="Proteomes" id="UP000466554"/>
    </source>
</evidence>
<dbReference type="CDD" id="cd07302">
    <property type="entry name" value="CHD"/>
    <property type="match status" value="1"/>
</dbReference>
<dbReference type="GO" id="GO:0035556">
    <property type="term" value="P:intracellular signal transduction"/>
    <property type="evidence" value="ECO:0007669"/>
    <property type="project" value="InterPro"/>
</dbReference>
<evidence type="ECO:0000259" key="2">
    <source>
        <dbReference type="PROSITE" id="PS50125"/>
    </source>
</evidence>
<evidence type="ECO:0000256" key="1">
    <source>
        <dbReference type="ARBA" id="ARBA00005381"/>
    </source>
</evidence>
<dbReference type="Pfam" id="PF00211">
    <property type="entry name" value="Guanylate_cyc"/>
    <property type="match status" value="1"/>
</dbReference>
<name>A0A7I7U608_MYCPF</name>
<dbReference type="EMBL" id="AP022598">
    <property type="protein sequence ID" value="BBY76019.1"/>
    <property type="molecule type" value="Genomic_DNA"/>
</dbReference>
<dbReference type="SUPFAM" id="SSF55073">
    <property type="entry name" value="Nucleotide cyclase"/>
    <property type="match status" value="1"/>
</dbReference>
<dbReference type="InterPro" id="IPR050697">
    <property type="entry name" value="Adenylyl/Guanylyl_Cyclase_3/4"/>
</dbReference>
<reference evidence="3 4" key="1">
    <citation type="journal article" date="2019" name="Emerg. Microbes Infect.">
        <title>Comprehensive subspecies identification of 175 nontuberculous mycobacteria species based on 7547 genomic profiles.</title>
        <authorList>
            <person name="Matsumoto Y."/>
            <person name="Kinjo T."/>
            <person name="Motooka D."/>
            <person name="Nabeya D."/>
            <person name="Jung N."/>
            <person name="Uechi K."/>
            <person name="Horii T."/>
            <person name="Iida T."/>
            <person name="Fujita J."/>
            <person name="Nakamura S."/>
        </authorList>
    </citation>
    <scope>NUCLEOTIDE SEQUENCE [LARGE SCALE GENOMIC DNA]</scope>
    <source>
        <strain evidence="3 4">JCM 6367</strain>
    </source>
</reference>
<feature type="domain" description="Guanylate cyclase" evidence="2">
    <location>
        <begin position="240"/>
        <end position="348"/>
    </location>
</feature>
<dbReference type="InterPro" id="IPR001054">
    <property type="entry name" value="A/G_cyclase"/>
</dbReference>
<proteinExistence type="inferred from homology"/>
<dbReference type="PANTHER" id="PTHR43081">
    <property type="entry name" value="ADENYLATE CYCLASE, TERMINAL-DIFFERENTIATION SPECIFIC-RELATED"/>
    <property type="match status" value="1"/>
</dbReference>
<dbReference type="Gene3D" id="3.30.70.1230">
    <property type="entry name" value="Nucleotide cyclase"/>
    <property type="match status" value="1"/>
</dbReference>
<dbReference type="InterPro" id="IPR029787">
    <property type="entry name" value="Nucleotide_cyclase"/>
</dbReference>
<comment type="similarity">
    <text evidence="1">Belongs to the adenylyl cyclase class-3 family.</text>
</comment>
<dbReference type="PROSITE" id="PS50125">
    <property type="entry name" value="GUANYLATE_CYCLASE_2"/>
    <property type="match status" value="1"/>
</dbReference>
<dbReference type="GO" id="GO:0004016">
    <property type="term" value="F:adenylate cyclase activity"/>
    <property type="evidence" value="ECO:0007669"/>
    <property type="project" value="UniProtKB-ARBA"/>
</dbReference>
<dbReference type="SMART" id="SM00044">
    <property type="entry name" value="CYCc"/>
    <property type="match status" value="1"/>
</dbReference>
<gene>
    <name evidence="3" type="ORF">MPRF_29180</name>
</gene>
<organism evidence="3 4">
    <name type="scientific">Mycolicibacterium parafortuitum</name>
    <name type="common">Mycobacterium parafortuitum</name>
    <dbReference type="NCBI Taxonomy" id="39692"/>
    <lineage>
        <taxon>Bacteria</taxon>
        <taxon>Bacillati</taxon>
        <taxon>Actinomycetota</taxon>
        <taxon>Actinomycetes</taxon>
        <taxon>Mycobacteriales</taxon>
        <taxon>Mycobacteriaceae</taxon>
        <taxon>Mycolicibacterium</taxon>
    </lineage>
</organism>
<sequence length="398" mass="42578">MRALAETSGGKLSRVGDVMVPTVYVGRVAEDFDLETSGLLDGLDGAARTERAELIRWLFERGVGADQIRGTPAPMLLASRRVIGDDGELVSARQAAAAAGVELELFERIQRAMGLPRVDDPDAEVFLRADAEAAKFTREFLDVGIAPDELVQITRLLGDGLSRAAEAMRHAALAAVMRPGATELEIAQASEELVGNVAPLLGPMIQEVLLLQLRHAIETEAVNATERAEGQHLPGARLVTIGFADLVGFTRLGEALPPEELEQLAQKLADLTREIAVAPVRFIKTIGDEVMLVSPEPAPLLEAMLRLVDETEGDDDFPRLRAGVATGMAVSRAGDWFGSPVNLAARVTGAARPGTVLVAESARDAIGDDDRFSWSFAGGKHLKGIKSEVKTFRARRVG</sequence>
<dbReference type="GO" id="GO:0006171">
    <property type="term" value="P:cAMP biosynthetic process"/>
    <property type="evidence" value="ECO:0007669"/>
    <property type="project" value="TreeGrafter"/>
</dbReference>
<dbReference type="Pfam" id="PF16701">
    <property type="entry name" value="Ad_Cy_reg"/>
    <property type="match status" value="1"/>
</dbReference>
<dbReference type="PANTHER" id="PTHR43081:SF19">
    <property type="entry name" value="PH-SENSITIVE ADENYLATE CYCLASE RV1264"/>
    <property type="match status" value="1"/>
</dbReference>
<evidence type="ECO:0000313" key="3">
    <source>
        <dbReference type="EMBL" id="BBY76019.1"/>
    </source>
</evidence>
<dbReference type="AlphaFoldDB" id="A0A7I7U608"/>